<dbReference type="GO" id="GO:0005829">
    <property type="term" value="C:cytosol"/>
    <property type="evidence" value="ECO:0007669"/>
    <property type="project" value="TreeGrafter"/>
</dbReference>
<dbReference type="Pfam" id="PF01336">
    <property type="entry name" value="tRNA_anti-codon"/>
    <property type="match status" value="1"/>
</dbReference>
<dbReference type="GO" id="GO:0005524">
    <property type="term" value="F:ATP binding"/>
    <property type="evidence" value="ECO:0007669"/>
    <property type="project" value="UniProtKB-UniRule"/>
</dbReference>
<dbReference type="GO" id="GO:0004815">
    <property type="term" value="F:aspartate-tRNA ligase activity"/>
    <property type="evidence" value="ECO:0007669"/>
    <property type="project" value="UniProtKB-UniRule"/>
</dbReference>
<feature type="binding site" evidence="9">
    <location>
        <position position="216"/>
    </location>
    <ligand>
        <name>L-aspartate</name>
        <dbReference type="ChEBI" id="CHEBI:29991"/>
    </ligand>
</feature>
<reference evidence="11" key="1">
    <citation type="journal article" date="2020" name="mSystems">
        <title>Genome- and Community-Level Interaction Insights into Carbon Utilization and Element Cycling Functions of Hydrothermarchaeota in Hydrothermal Sediment.</title>
        <authorList>
            <person name="Zhou Z."/>
            <person name="Liu Y."/>
            <person name="Xu W."/>
            <person name="Pan J."/>
            <person name="Luo Z.H."/>
            <person name="Li M."/>
        </authorList>
    </citation>
    <scope>NUCLEOTIDE SEQUENCE [LARGE SCALE GENOMIC DNA]</scope>
    <source>
        <strain evidence="11">SpSt-732</strain>
    </source>
</reference>
<comment type="cofactor">
    <cofactor evidence="9">
        <name>Mg(2+)</name>
        <dbReference type="ChEBI" id="CHEBI:18420"/>
    </cofactor>
    <text evidence="9">Binds 3 Mg(2+) cations per subunit. The strongest magnesium site (Mg1) is bound to the beta- and gamma-phosphates of ATP and four water molecules complete its coordination sphere.</text>
</comment>
<comment type="caution">
    <text evidence="11">The sequence shown here is derived from an EMBL/GenBank/DDBJ whole genome shotgun (WGS) entry which is preliminary data.</text>
</comment>
<keyword evidence="5 9" id="KW-0547">Nucleotide-binding</keyword>
<dbReference type="NCBIfam" id="TIGR00458">
    <property type="entry name" value="aspS_nondisc"/>
    <property type="match status" value="1"/>
</dbReference>
<dbReference type="AlphaFoldDB" id="A0A7C4FBX2"/>
<evidence type="ECO:0000256" key="5">
    <source>
        <dbReference type="ARBA" id="ARBA00022741"/>
    </source>
</evidence>
<feature type="binding site" evidence="9">
    <location>
        <position position="361"/>
    </location>
    <ligand>
        <name>L-aspartate</name>
        <dbReference type="ChEBI" id="CHEBI:29991"/>
    </ligand>
</feature>
<feature type="domain" description="Aminoacyl-transfer RNA synthetases class-II family profile" evidence="10">
    <location>
        <begin position="141"/>
        <end position="435"/>
    </location>
</feature>
<keyword evidence="7 9" id="KW-0648">Protein biosynthesis</keyword>
<comment type="catalytic activity">
    <reaction evidence="9">
        <text>tRNA(Asx) + L-aspartate + ATP = L-aspartyl-tRNA(Asx) + AMP + diphosphate</text>
        <dbReference type="Rhea" id="RHEA:18349"/>
        <dbReference type="Rhea" id="RHEA-COMP:9710"/>
        <dbReference type="Rhea" id="RHEA-COMP:9711"/>
        <dbReference type="ChEBI" id="CHEBI:29991"/>
        <dbReference type="ChEBI" id="CHEBI:30616"/>
        <dbReference type="ChEBI" id="CHEBI:33019"/>
        <dbReference type="ChEBI" id="CHEBI:78442"/>
        <dbReference type="ChEBI" id="CHEBI:78516"/>
        <dbReference type="ChEBI" id="CHEBI:456215"/>
        <dbReference type="EC" id="6.1.1.23"/>
    </reaction>
</comment>
<keyword evidence="9" id="KW-0479">Metal-binding</keyword>
<dbReference type="InterPro" id="IPR004365">
    <property type="entry name" value="NA-bd_OB_tRNA"/>
</dbReference>
<feature type="binding site" evidence="9">
    <location>
        <position position="358"/>
    </location>
    <ligand>
        <name>Mg(2+)</name>
        <dbReference type="ChEBI" id="CHEBI:18420"/>
        <label>2</label>
    </ligand>
</feature>
<feature type="binding site" evidence="9">
    <location>
        <position position="358"/>
    </location>
    <ligand>
        <name>Mg(2+)</name>
        <dbReference type="ChEBI" id="CHEBI:18420"/>
        <label>3</label>
    </ligand>
</feature>
<feature type="binding site" evidence="9">
    <location>
        <position position="173"/>
    </location>
    <ligand>
        <name>L-aspartate</name>
        <dbReference type="ChEBI" id="CHEBI:29991"/>
    </ligand>
</feature>
<protein>
    <recommendedName>
        <fullName evidence="9">Aspartate--tRNA(Asp/Asn) ligase</fullName>
        <ecNumber evidence="9">6.1.1.23</ecNumber>
    </recommendedName>
    <alternativeName>
        <fullName evidence="9">Aspartyl-tRNA synthetase</fullName>
        <shortName evidence="9">AspRS</shortName>
    </alternativeName>
    <alternativeName>
        <fullName evidence="9">Non-discriminating aspartyl-tRNA synthetase</fullName>
        <shortName evidence="9">ND-AspRS</shortName>
    </alternativeName>
</protein>
<evidence type="ECO:0000256" key="8">
    <source>
        <dbReference type="ARBA" id="ARBA00023146"/>
    </source>
</evidence>
<evidence type="ECO:0000259" key="10">
    <source>
        <dbReference type="PROSITE" id="PS50862"/>
    </source>
</evidence>
<dbReference type="SUPFAM" id="SSF50249">
    <property type="entry name" value="Nucleic acid-binding proteins"/>
    <property type="match status" value="1"/>
</dbReference>
<feature type="binding site" evidence="9">
    <location>
        <position position="361"/>
    </location>
    <ligand>
        <name>Mg(2+)</name>
        <dbReference type="ChEBI" id="CHEBI:18420"/>
        <label>2</label>
    </ligand>
</feature>
<keyword evidence="4 9" id="KW-0436">Ligase</keyword>
<feature type="region of interest" description="Aspartate" evidence="9">
    <location>
        <begin position="195"/>
        <end position="198"/>
    </location>
</feature>
<feature type="binding site" evidence="9">
    <location>
        <begin position="216"/>
        <end position="218"/>
    </location>
    <ligand>
        <name>ATP</name>
        <dbReference type="ChEBI" id="CHEBI:30616"/>
    </ligand>
</feature>
<comment type="subcellular location">
    <subcellularLocation>
        <location evidence="1 9">Cytoplasm</location>
    </subcellularLocation>
</comment>
<comment type="function">
    <text evidence="9">Aspartyl-tRNA synthetase with relaxed tRNA specificity since it is able to aspartylate not only its cognate tRNA(Asp) but also tRNA(Asn). Reaction proceeds in two steps: L-aspartate is first activated by ATP to form Asp-AMP and then transferred to the acceptor end of tRNA(Asp/Asn).</text>
</comment>
<dbReference type="GO" id="GO:0017101">
    <property type="term" value="C:aminoacyl-tRNA synthetase multienzyme complex"/>
    <property type="evidence" value="ECO:0007669"/>
    <property type="project" value="TreeGrafter"/>
</dbReference>
<feature type="binding site" evidence="9">
    <location>
        <position position="358"/>
    </location>
    <ligand>
        <name>ATP</name>
        <dbReference type="ChEBI" id="CHEBI:30616"/>
    </ligand>
</feature>
<dbReference type="SUPFAM" id="SSF55681">
    <property type="entry name" value="Class II aaRS and biotin synthetases"/>
    <property type="match status" value="1"/>
</dbReference>
<evidence type="ECO:0000256" key="3">
    <source>
        <dbReference type="ARBA" id="ARBA00022490"/>
    </source>
</evidence>
<dbReference type="HAMAP" id="MF_02075">
    <property type="entry name" value="Asp_tRNA_synth_type2"/>
    <property type="match status" value="1"/>
</dbReference>
<evidence type="ECO:0000256" key="1">
    <source>
        <dbReference type="ARBA" id="ARBA00004496"/>
    </source>
</evidence>
<evidence type="ECO:0000256" key="7">
    <source>
        <dbReference type="ARBA" id="ARBA00022917"/>
    </source>
</evidence>
<feature type="binding site" evidence="9">
    <location>
        <position position="365"/>
    </location>
    <ligand>
        <name>L-aspartate</name>
        <dbReference type="ChEBI" id="CHEBI:29991"/>
    </ligand>
</feature>
<dbReference type="CDD" id="cd00776">
    <property type="entry name" value="AsxRS_core"/>
    <property type="match status" value="1"/>
</dbReference>
<dbReference type="InterPro" id="IPR004364">
    <property type="entry name" value="Aa-tRNA-synt_II"/>
</dbReference>
<comment type="subunit">
    <text evidence="9">Homodimer.</text>
</comment>
<accession>A0A7C4FBX2</accession>
<dbReference type="PRINTS" id="PR01042">
    <property type="entry name" value="TRNASYNTHASP"/>
</dbReference>
<dbReference type="InterPro" id="IPR012340">
    <property type="entry name" value="NA-bd_OB-fold"/>
</dbReference>
<dbReference type="PANTHER" id="PTHR43450:SF1">
    <property type="entry name" value="ASPARTATE--TRNA LIGASE, CYTOPLASMIC"/>
    <property type="match status" value="1"/>
</dbReference>
<evidence type="ECO:0000256" key="9">
    <source>
        <dbReference type="HAMAP-Rule" id="MF_02075"/>
    </source>
</evidence>
<dbReference type="GO" id="GO:0050560">
    <property type="term" value="F:aspartate-tRNA(Asn) ligase activity"/>
    <property type="evidence" value="ECO:0007669"/>
    <property type="project" value="UniProtKB-EC"/>
</dbReference>
<feature type="site" description="Important for tRNA non-discrimination" evidence="9">
    <location>
        <position position="88"/>
    </location>
</feature>
<keyword evidence="8 9" id="KW-0030">Aminoacyl-tRNA synthetase</keyword>
<dbReference type="Gene3D" id="2.40.50.140">
    <property type="entry name" value="Nucleic acid-binding proteins"/>
    <property type="match status" value="1"/>
</dbReference>
<sequence>METKYKSVMCKEVDKRLYGKTVVVAGWVHQIRDLGGKKFVIVRDGSGFTQVTIAKDSAPKGVLEAVDQLTLESVIQVKGVVKEDPRAPSGAEIVPIEINILNLAKKPLPLDVVGKVSADIDTRLRERVMDLRRREMRAIVRISDTALKVIREVLRQKGFLEVFTPKIIATATEGGANLFPVIYFGKEAFLAQSPQLYKELLAASLERVFEIGPAWRAEESDTPYHLAEFISIDIEAAFMDYEDVMRILEGVVYEVVKAVKQENEDDLKILNYSPPEISLPLPRVKYIDAVRILKNRGVEIEVGEDLSAPHLRLLNEVLATSLYFITEFPTKIRAFYTKPKDDDPTYSESFDLVWKHLELASGSSRIHSRDQLIKALSERGLSTESFSYFIKWFDYGMPPHAGWGMGYARLMLMLTGRSSVKEVTLFPRDKKRLTP</sequence>
<dbReference type="GO" id="GO:0006422">
    <property type="term" value="P:aspartyl-tRNA aminoacylation"/>
    <property type="evidence" value="ECO:0007669"/>
    <property type="project" value="UniProtKB-UniRule"/>
</dbReference>
<comment type="caution">
    <text evidence="9">Lacks conserved residue(s) required for the propagation of feature annotation.</text>
</comment>
<dbReference type="Pfam" id="PF00152">
    <property type="entry name" value="tRNA-synt_2"/>
    <property type="match status" value="1"/>
</dbReference>
<keyword evidence="9" id="KW-0460">Magnesium</keyword>
<dbReference type="GO" id="GO:0003723">
    <property type="term" value="F:RNA binding"/>
    <property type="evidence" value="ECO:0007669"/>
    <property type="project" value="TreeGrafter"/>
</dbReference>
<dbReference type="InterPro" id="IPR045864">
    <property type="entry name" value="aa-tRNA-synth_II/BPL/LPL"/>
</dbReference>
<proteinExistence type="inferred from homology"/>
<dbReference type="EMBL" id="DTFF01000024">
    <property type="protein sequence ID" value="HGI87338.1"/>
    <property type="molecule type" value="Genomic_DNA"/>
</dbReference>
<dbReference type="EC" id="6.1.1.23" evidence="9"/>
<comment type="similarity">
    <text evidence="2 9">Belongs to the class-II aminoacyl-tRNA synthetase family. Type 2 subfamily.</text>
</comment>
<dbReference type="PROSITE" id="PS50862">
    <property type="entry name" value="AA_TRNA_LIGASE_II"/>
    <property type="match status" value="1"/>
</dbReference>
<dbReference type="GO" id="GO:0000287">
    <property type="term" value="F:magnesium ion binding"/>
    <property type="evidence" value="ECO:0007669"/>
    <property type="project" value="UniProtKB-UniRule"/>
</dbReference>
<evidence type="ECO:0000256" key="6">
    <source>
        <dbReference type="ARBA" id="ARBA00022840"/>
    </source>
</evidence>
<name>A0A7C4FBX2_9CREN</name>
<keyword evidence="3 9" id="KW-0963">Cytoplasm</keyword>
<dbReference type="InterPro" id="IPR004523">
    <property type="entry name" value="Asp-tRNA_synthase_2"/>
</dbReference>
<dbReference type="InterPro" id="IPR002312">
    <property type="entry name" value="Asp/Asn-tRNA-synth_IIb"/>
</dbReference>
<feature type="binding site" evidence="9">
    <location>
        <begin position="406"/>
        <end position="409"/>
    </location>
    <ligand>
        <name>ATP</name>
        <dbReference type="ChEBI" id="CHEBI:30616"/>
    </ligand>
</feature>
<gene>
    <name evidence="9 11" type="primary">aspS</name>
    <name evidence="11" type="ORF">ENV14_02930</name>
</gene>
<dbReference type="NCBIfam" id="NF003483">
    <property type="entry name" value="PRK05159.1"/>
    <property type="match status" value="1"/>
</dbReference>
<organism evidence="11">
    <name type="scientific">Ignisphaera aggregans</name>
    <dbReference type="NCBI Taxonomy" id="334771"/>
    <lineage>
        <taxon>Archaea</taxon>
        <taxon>Thermoproteota</taxon>
        <taxon>Thermoprotei</taxon>
        <taxon>Desulfurococcales</taxon>
        <taxon>Desulfurococcaceae</taxon>
        <taxon>Ignisphaera</taxon>
    </lineage>
</organism>
<evidence type="ECO:0000256" key="4">
    <source>
        <dbReference type="ARBA" id="ARBA00022598"/>
    </source>
</evidence>
<dbReference type="Gene3D" id="3.30.930.10">
    <property type="entry name" value="Bira Bifunctional Protein, Domain 2"/>
    <property type="match status" value="1"/>
</dbReference>
<evidence type="ECO:0000256" key="2">
    <source>
        <dbReference type="ARBA" id="ARBA00005312"/>
    </source>
</evidence>
<dbReference type="FunFam" id="3.30.930.10:FF:000038">
    <property type="entry name" value="Aspartate--tRNA ligase"/>
    <property type="match status" value="1"/>
</dbReference>
<dbReference type="PANTHER" id="PTHR43450">
    <property type="entry name" value="ASPARTYL-TRNA SYNTHETASE"/>
    <property type="match status" value="1"/>
</dbReference>
<keyword evidence="6 9" id="KW-0067">ATP-binding</keyword>
<dbReference type="InterPro" id="IPR006195">
    <property type="entry name" value="aa-tRNA-synth_II"/>
</dbReference>
<evidence type="ECO:0000313" key="11">
    <source>
        <dbReference type="EMBL" id="HGI87338.1"/>
    </source>
</evidence>